<sequence>MDTNSAAPSLLIAAHCLTIRRKTQRIDIQELSSMLDDLFRELYFKPSDSTAYLNSLNEIVHAFISNS</sequence>
<proteinExistence type="predicted"/>
<dbReference type="EMBL" id="CAJOBP010078646">
    <property type="protein sequence ID" value="CAF4907086.1"/>
    <property type="molecule type" value="Genomic_DNA"/>
</dbReference>
<keyword evidence="2" id="KW-1185">Reference proteome</keyword>
<dbReference type="AlphaFoldDB" id="A0A821VH34"/>
<protein>
    <submittedName>
        <fullName evidence="1">Uncharacterized protein</fullName>
    </submittedName>
</protein>
<organism evidence="1 2">
    <name type="scientific">Rotaria socialis</name>
    <dbReference type="NCBI Taxonomy" id="392032"/>
    <lineage>
        <taxon>Eukaryota</taxon>
        <taxon>Metazoa</taxon>
        <taxon>Spiralia</taxon>
        <taxon>Gnathifera</taxon>
        <taxon>Rotifera</taxon>
        <taxon>Eurotatoria</taxon>
        <taxon>Bdelloidea</taxon>
        <taxon>Philodinida</taxon>
        <taxon>Philodinidae</taxon>
        <taxon>Rotaria</taxon>
    </lineage>
</organism>
<name>A0A821VH34_9BILA</name>
<evidence type="ECO:0000313" key="2">
    <source>
        <dbReference type="Proteomes" id="UP000663873"/>
    </source>
</evidence>
<dbReference type="Proteomes" id="UP000663873">
    <property type="component" value="Unassembled WGS sequence"/>
</dbReference>
<gene>
    <name evidence="1" type="ORF">UJA718_LOCUS45799</name>
</gene>
<accession>A0A821VH34</accession>
<reference evidence="1" key="1">
    <citation type="submission" date="2021-02" db="EMBL/GenBank/DDBJ databases">
        <authorList>
            <person name="Nowell W R."/>
        </authorList>
    </citation>
    <scope>NUCLEOTIDE SEQUENCE</scope>
</reference>
<comment type="caution">
    <text evidence="1">The sequence shown here is derived from an EMBL/GenBank/DDBJ whole genome shotgun (WGS) entry which is preliminary data.</text>
</comment>
<feature type="non-terminal residue" evidence="1">
    <location>
        <position position="67"/>
    </location>
</feature>
<evidence type="ECO:0000313" key="1">
    <source>
        <dbReference type="EMBL" id="CAF4907086.1"/>
    </source>
</evidence>